<reference evidence="10 11" key="1">
    <citation type="submission" date="2013-08" db="EMBL/GenBank/DDBJ databases">
        <authorList>
            <consortium name="DOE Joint Genome Institute"/>
            <person name="Eisen J."/>
            <person name="Huntemann M."/>
            <person name="Han J."/>
            <person name="Chen A."/>
            <person name="Kyrpides N."/>
            <person name="Mavromatis K."/>
            <person name="Markowitz V."/>
            <person name="Palaniappan K."/>
            <person name="Ivanova N."/>
            <person name="Schaumberg A."/>
            <person name="Pati A."/>
            <person name="Liolios K."/>
            <person name="Nordberg H.P."/>
            <person name="Cantor M.N."/>
            <person name="Hua S.X."/>
            <person name="Woyke T."/>
        </authorList>
    </citation>
    <scope>NUCLEOTIDE SEQUENCE [LARGE SCALE GENOMIC DNA]</scope>
    <source>
        <strain evidence="10 11">DSM 44927</strain>
    </source>
</reference>
<keyword evidence="3" id="KW-1003">Cell membrane</keyword>
<evidence type="ECO:0000313" key="11">
    <source>
        <dbReference type="Proteomes" id="UP000019485"/>
    </source>
</evidence>
<feature type="transmembrane region" description="Helical" evidence="7">
    <location>
        <begin position="48"/>
        <end position="68"/>
    </location>
</feature>
<evidence type="ECO:0000256" key="3">
    <source>
        <dbReference type="ARBA" id="ARBA00022475"/>
    </source>
</evidence>
<dbReference type="InterPro" id="IPR035906">
    <property type="entry name" value="MetI-like_sf"/>
</dbReference>
<feature type="transmembrane region" description="Helical" evidence="7">
    <location>
        <begin position="303"/>
        <end position="323"/>
    </location>
</feature>
<feature type="transmembrane region" description="Helical" evidence="7">
    <location>
        <begin position="145"/>
        <end position="165"/>
    </location>
</feature>
<dbReference type="PATRIC" id="fig|479430.3.peg.73"/>
<feature type="domain" description="ABC transmembrane type-1" evidence="9">
    <location>
        <begin position="103"/>
        <end position="324"/>
    </location>
</feature>
<accession>W9DZ23</accession>
<evidence type="ECO:0000256" key="6">
    <source>
        <dbReference type="ARBA" id="ARBA00023136"/>
    </source>
</evidence>
<keyword evidence="2 7" id="KW-0813">Transport</keyword>
<dbReference type="PANTHER" id="PTHR30193:SF37">
    <property type="entry name" value="INNER MEMBRANE ABC TRANSPORTER PERMEASE PROTEIN YCJO"/>
    <property type="match status" value="1"/>
</dbReference>
<evidence type="ECO:0000256" key="4">
    <source>
        <dbReference type="ARBA" id="ARBA00022692"/>
    </source>
</evidence>
<sequence>MTDTATPRVAGDPIGSRSPLRRRAASPKGGAAPAAGERRRGRGPATSGWWAVFFLAPMGIGLGVFYIWPVFQTLYYSFTSWGPFGGHTFTGLANYRALLHDPALGSAFLNTLWYCLLGLLGIPVSLILAQVLGRRGRRGVSVYRTLMFLPVITMPAAVAIVWRWLYNGDYGLIDELLRKVGIKGPYWISDPHTVLIAVAIVGIWSTVGYNMVVLMAGIQGIPRTYYEAAELDGAGPVRQFFSVTLPLLTPSIFFVTVYSVIGSLQTFDLVYVLIGPQNPALPRAQSVIYLFYQDSFIDNNRGYGAAMAFALMLVIIAVTGLQFRLQKRWVHYG</sequence>
<evidence type="ECO:0000256" key="5">
    <source>
        <dbReference type="ARBA" id="ARBA00022989"/>
    </source>
</evidence>
<dbReference type="PANTHER" id="PTHR30193">
    <property type="entry name" value="ABC TRANSPORTER PERMEASE PROTEIN"/>
    <property type="match status" value="1"/>
</dbReference>
<feature type="region of interest" description="Disordered" evidence="8">
    <location>
        <begin position="1"/>
        <end position="43"/>
    </location>
</feature>
<dbReference type="RefSeq" id="WP_245594263.1">
    <property type="nucleotide sequence ID" value="NZ_KI632511.1"/>
</dbReference>
<dbReference type="AlphaFoldDB" id="W9DZ23"/>
<dbReference type="EMBL" id="AZAN01000001">
    <property type="protein sequence ID" value="ETA71048.1"/>
    <property type="molecule type" value="Genomic_DNA"/>
</dbReference>
<evidence type="ECO:0000256" key="2">
    <source>
        <dbReference type="ARBA" id="ARBA00022448"/>
    </source>
</evidence>
<feature type="transmembrane region" description="Helical" evidence="7">
    <location>
        <begin position="194"/>
        <end position="218"/>
    </location>
</feature>
<evidence type="ECO:0000313" key="10">
    <source>
        <dbReference type="EMBL" id="ETA71048.1"/>
    </source>
</evidence>
<evidence type="ECO:0000256" key="1">
    <source>
        <dbReference type="ARBA" id="ARBA00004651"/>
    </source>
</evidence>
<dbReference type="Gene3D" id="1.10.3720.10">
    <property type="entry name" value="MetI-like"/>
    <property type="match status" value="1"/>
</dbReference>
<keyword evidence="6 7" id="KW-0472">Membrane</keyword>
<dbReference type="Pfam" id="PF00528">
    <property type="entry name" value="BPD_transp_1"/>
    <property type="match status" value="1"/>
</dbReference>
<dbReference type="GO" id="GO:0005886">
    <property type="term" value="C:plasma membrane"/>
    <property type="evidence" value="ECO:0007669"/>
    <property type="project" value="UniProtKB-SubCell"/>
</dbReference>
<evidence type="ECO:0000256" key="8">
    <source>
        <dbReference type="SAM" id="MobiDB-lite"/>
    </source>
</evidence>
<comment type="similarity">
    <text evidence="7">Belongs to the binding-protein-dependent transport system permease family.</text>
</comment>
<comment type="subcellular location">
    <subcellularLocation>
        <location evidence="1 7">Cell membrane</location>
        <topology evidence="1 7">Multi-pass membrane protein</topology>
    </subcellularLocation>
</comment>
<feature type="compositionally biased region" description="Low complexity" evidence="8">
    <location>
        <begin position="26"/>
        <end position="35"/>
    </location>
</feature>
<keyword evidence="11" id="KW-1185">Reference proteome</keyword>
<proteinExistence type="inferred from homology"/>
<dbReference type="SUPFAM" id="SSF160964">
    <property type="entry name" value="MalF N-terminal region-like"/>
    <property type="match status" value="1"/>
</dbReference>
<organism evidence="10 11">
    <name type="scientific">Actinospica robiniae DSM 44927</name>
    <dbReference type="NCBI Taxonomy" id="479430"/>
    <lineage>
        <taxon>Bacteria</taxon>
        <taxon>Bacillati</taxon>
        <taxon>Actinomycetota</taxon>
        <taxon>Actinomycetes</taxon>
        <taxon>Catenulisporales</taxon>
        <taxon>Actinospicaceae</taxon>
        <taxon>Actinospica</taxon>
    </lineage>
</organism>
<dbReference type="SUPFAM" id="SSF161098">
    <property type="entry name" value="MetI-like"/>
    <property type="match status" value="1"/>
</dbReference>
<feature type="transmembrane region" description="Helical" evidence="7">
    <location>
        <begin position="239"/>
        <end position="261"/>
    </location>
</feature>
<feature type="transmembrane region" description="Helical" evidence="7">
    <location>
        <begin position="111"/>
        <end position="133"/>
    </location>
</feature>
<keyword evidence="5 7" id="KW-1133">Transmembrane helix</keyword>
<dbReference type="Proteomes" id="UP000019485">
    <property type="component" value="Unassembled WGS sequence"/>
</dbReference>
<comment type="caution">
    <text evidence="10">The sequence shown here is derived from an EMBL/GenBank/DDBJ whole genome shotgun (WGS) entry which is preliminary data.</text>
</comment>
<dbReference type="InterPro" id="IPR051393">
    <property type="entry name" value="ABC_transporter_permease"/>
</dbReference>
<protein>
    <submittedName>
        <fullName evidence="10">Carbohydrate ABC transporter membrane protein 1, CUT1 family</fullName>
    </submittedName>
</protein>
<keyword evidence="4 7" id="KW-0812">Transmembrane</keyword>
<evidence type="ECO:0000256" key="7">
    <source>
        <dbReference type="RuleBase" id="RU363032"/>
    </source>
</evidence>
<dbReference type="InterPro" id="IPR000515">
    <property type="entry name" value="MetI-like"/>
</dbReference>
<dbReference type="PROSITE" id="PS50928">
    <property type="entry name" value="ABC_TM1"/>
    <property type="match status" value="1"/>
</dbReference>
<name>W9DZ23_9ACTN</name>
<gene>
    <name evidence="10" type="ORF">ActroDRAFT_0069</name>
</gene>
<evidence type="ECO:0000259" key="9">
    <source>
        <dbReference type="PROSITE" id="PS50928"/>
    </source>
</evidence>
<dbReference type="GO" id="GO:0055085">
    <property type="term" value="P:transmembrane transport"/>
    <property type="evidence" value="ECO:0007669"/>
    <property type="project" value="InterPro"/>
</dbReference>
<dbReference type="HOGENOM" id="CLU_016047_0_2_11"/>
<dbReference type="CDD" id="cd06261">
    <property type="entry name" value="TM_PBP2"/>
    <property type="match status" value="1"/>
</dbReference>